<dbReference type="PANTHER" id="PTHR11086:SF18">
    <property type="entry name" value="DEOXYCYTIDYLATE DEAMINASE"/>
    <property type="match status" value="1"/>
</dbReference>
<evidence type="ECO:0000256" key="1">
    <source>
        <dbReference type="ARBA" id="ARBA00006576"/>
    </source>
</evidence>
<dbReference type="PROSITE" id="PS51747">
    <property type="entry name" value="CYT_DCMP_DEAMINASES_2"/>
    <property type="match status" value="1"/>
</dbReference>
<dbReference type="AlphaFoldDB" id="A0A4Y8MIQ5"/>
<dbReference type="InterPro" id="IPR016193">
    <property type="entry name" value="Cytidine_deaminase-like"/>
</dbReference>
<evidence type="ECO:0000259" key="5">
    <source>
        <dbReference type="PROSITE" id="PS51747"/>
    </source>
</evidence>
<gene>
    <name evidence="6" type="ORF">E2553_38350</name>
</gene>
<dbReference type="InterPro" id="IPR027417">
    <property type="entry name" value="P-loop_NTPase"/>
</dbReference>
<keyword evidence="2" id="KW-0479">Metal-binding</keyword>
<evidence type="ECO:0000313" key="7">
    <source>
        <dbReference type="Proteomes" id="UP000297385"/>
    </source>
</evidence>
<protein>
    <recommendedName>
        <fullName evidence="5">CMP/dCMP-type deaminase domain-containing protein</fullName>
    </recommendedName>
</protein>
<reference evidence="6 7" key="1">
    <citation type="submission" date="2019-03" db="EMBL/GenBank/DDBJ databases">
        <title>Complete Genome Sequence of Paraburkholderia dipogonis ICMP 19430T, a Nitrogen-fixing Symbiont of the South African Invasive Legume Dipogon lignosus in New Zealand.</title>
        <authorList>
            <person name="De Meyer S.E."/>
        </authorList>
    </citation>
    <scope>NUCLEOTIDE SEQUENCE [LARGE SCALE GENOMIC DNA]</scope>
    <source>
        <strain evidence="6 7">ICMP 19430</strain>
    </source>
</reference>
<name>A0A4Y8MIQ5_9BURK</name>
<dbReference type="Gene3D" id="3.40.140.10">
    <property type="entry name" value="Cytidine Deaminase, domain 2"/>
    <property type="match status" value="1"/>
</dbReference>
<dbReference type="InterPro" id="IPR002125">
    <property type="entry name" value="CMP_dCMP_dom"/>
</dbReference>
<dbReference type="InterPro" id="IPR016192">
    <property type="entry name" value="APOBEC/CMP_deaminase_Zn-bd"/>
</dbReference>
<dbReference type="InterPro" id="IPR015517">
    <property type="entry name" value="dCMP_deaminase-rel"/>
</dbReference>
<organism evidence="6 7">
    <name type="scientific">Paraburkholderia dipogonis</name>
    <dbReference type="NCBI Taxonomy" id="1211383"/>
    <lineage>
        <taxon>Bacteria</taxon>
        <taxon>Pseudomonadati</taxon>
        <taxon>Pseudomonadota</taxon>
        <taxon>Betaproteobacteria</taxon>
        <taxon>Burkholderiales</taxon>
        <taxon>Burkholderiaceae</taxon>
        <taxon>Paraburkholderia</taxon>
    </lineage>
</organism>
<dbReference type="RefSeq" id="WP_134465885.1">
    <property type="nucleotide sequence ID" value="NZ_JBHMFL010000022.1"/>
</dbReference>
<evidence type="ECO:0000256" key="4">
    <source>
        <dbReference type="ARBA" id="ARBA00022833"/>
    </source>
</evidence>
<evidence type="ECO:0000256" key="2">
    <source>
        <dbReference type="ARBA" id="ARBA00022723"/>
    </source>
</evidence>
<dbReference type="GO" id="GO:0005737">
    <property type="term" value="C:cytoplasm"/>
    <property type="evidence" value="ECO:0007669"/>
    <property type="project" value="TreeGrafter"/>
</dbReference>
<dbReference type="EMBL" id="SNVI01000005">
    <property type="protein sequence ID" value="TFE37356.1"/>
    <property type="molecule type" value="Genomic_DNA"/>
</dbReference>
<keyword evidence="4" id="KW-0862">Zinc</keyword>
<dbReference type="SUPFAM" id="SSF53927">
    <property type="entry name" value="Cytidine deaminase-like"/>
    <property type="match status" value="1"/>
</dbReference>
<dbReference type="Pfam" id="PF00383">
    <property type="entry name" value="dCMP_cyt_deam_1"/>
    <property type="match status" value="1"/>
</dbReference>
<keyword evidence="3" id="KW-0378">Hydrolase</keyword>
<dbReference type="PANTHER" id="PTHR11086">
    <property type="entry name" value="DEOXYCYTIDYLATE DEAMINASE-RELATED"/>
    <property type="match status" value="1"/>
</dbReference>
<dbReference type="PROSITE" id="PS00903">
    <property type="entry name" value="CYT_DCMP_DEAMINASES_1"/>
    <property type="match status" value="1"/>
</dbReference>
<dbReference type="NCBIfam" id="NF041025">
    <property type="entry name" value="antiphage_deaminase"/>
    <property type="match status" value="1"/>
</dbReference>
<sequence>MSAQPLSTRIPIQVVTDAHSNQSLPKLKSRITEELVIALVGPVGSGCTTAGELIGTILENDYGYNVSYYRLSSFIASHASVVGEKINQGVDAADRITELQRIGDRLREECGHGYLAAKAVEAIAAEREQDGFGKSADGGEVPLSLRRVHIIDSLKNPEELTLLRDTYGEMFWLFGVFAPESVRKERLEHDRRLGRDDLQAIINRDYREAHQYGQNVRDVFHEADFFVRNDKANNQTLRAALTRYVEILFGYPVHTPISDESSMAAAHAEGSKSACLSRQVGAAIVSPAGELIGLGRNDVPKFTGGLYSEDDSENDHRCFKWSGHCCHNDDKKSRLYQQIAEKLLERQLISSPALFGNVIEALKETDVRSLIEYSRAVHAEMDAIVSVARANKAGLAGGTLYATTFPCHSCARHIVASGITRVLYIEPYPKSLALDLHRDAISDDESQASKKVLFLQYSGVAPKNMLTFFSTRLTRKSEDGKLRTLDRRTARPLVAVSLDDVPTHERMVIAEYAQNERKAAGAKQATLFGSETT</sequence>
<dbReference type="Gene3D" id="3.40.50.300">
    <property type="entry name" value="P-loop containing nucleotide triphosphate hydrolases"/>
    <property type="match status" value="1"/>
</dbReference>
<dbReference type="GeneID" id="97309369"/>
<accession>A0A4Y8MIQ5</accession>
<comment type="similarity">
    <text evidence="1">Belongs to the cytidine and deoxycytidylate deaminase family.</text>
</comment>
<evidence type="ECO:0000313" key="6">
    <source>
        <dbReference type="EMBL" id="TFE37356.1"/>
    </source>
</evidence>
<dbReference type="GO" id="GO:0004132">
    <property type="term" value="F:dCMP deaminase activity"/>
    <property type="evidence" value="ECO:0007669"/>
    <property type="project" value="TreeGrafter"/>
</dbReference>
<dbReference type="Proteomes" id="UP000297385">
    <property type="component" value="Unassembled WGS sequence"/>
</dbReference>
<dbReference type="GO" id="GO:0008270">
    <property type="term" value="F:zinc ion binding"/>
    <property type="evidence" value="ECO:0007669"/>
    <property type="project" value="InterPro"/>
</dbReference>
<comment type="caution">
    <text evidence="6">The sequence shown here is derived from an EMBL/GenBank/DDBJ whole genome shotgun (WGS) entry which is preliminary data.</text>
</comment>
<evidence type="ECO:0000256" key="3">
    <source>
        <dbReference type="ARBA" id="ARBA00022801"/>
    </source>
</evidence>
<dbReference type="SUPFAM" id="SSF52540">
    <property type="entry name" value="P-loop containing nucleoside triphosphate hydrolases"/>
    <property type="match status" value="1"/>
</dbReference>
<proteinExistence type="inferred from homology"/>
<feature type="domain" description="CMP/dCMP-type deaminase" evidence="5">
    <location>
        <begin position="257"/>
        <end position="444"/>
    </location>
</feature>